<proteinExistence type="predicted"/>
<gene>
    <name evidence="1" type="ORF">AVEN_77929_1</name>
</gene>
<reference evidence="1 2" key="1">
    <citation type="journal article" date="2019" name="Sci. Rep.">
        <title>Orb-weaving spider Araneus ventricosus genome elucidates the spidroin gene catalogue.</title>
        <authorList>
            <person name="Kono N."/>
            <person name="Nakamura H."/>
            <person name="Ohtoshi R."/>
            <person name="Moran D.A.P."/>
            <person name="Shinohara A."/>
            <person name="Yoshida Y."/>
            <person name="Fujiwara M."/>
            <person name="Mori M."/>
            <person name="Tomita M."/>
            <person name="Arakawa K."/>
        </authorList>
    </citation>
    <scope>NUCLEOTIDE SEQUENCE [LARGE SCALE GENOMIC DNA]</scope>
</reference>
<protein>
    <submittedName>
        <fullName evidence="1">Uncharacterized protein</fullName>
    </submittedName>
</protein>
<evidence type="ECO:0000313" key="2">
    <source>
        <dbReference type="Proteomes" id="UP000499080"/>
    </source>
</evidence>
<accession>A0A4Y2DT41</accession>
<name>A0A4Y2DT41_ARAVE</name>
<evidence type="ECO:0000313" key="1">
    <source>
        <dbReference type="EMBL" id="GBM20010.1"/>
    </source>
</evidence>
<keyword evidence="2" id="KW-1185">Reference proteome</keyword>
<dbReference type="EMBL" id="BGPR01000435">
    <property type="protein sequence ID" value="GBM20010.1"/>
    <property type="molecule type" value="Genomic_DNA"/>
</dbReference>
<organism evidence="1 2">
    <name type="scientific">Araneus ventricosus</name>
    <name type="common">Orbweaver spider</name>
    <name type="synonym">Epeira ventricosa</name>
    <dbReference type="NCBI Taxonomy" id="182803"/>
    <lineage>
        <taxon>Eukaryota</taxon>
        <taxon>Metazoa</taxon>
        <taxon>Ecdysozoa</taxon>
        <taxon>Arthropoda</taxon>
        <taxon>Chelicerata</taxon>
        <taxon>Arachnida</taxon>
        <taxon>Araneae</taxon>
        <taxon>Araneomorphae</taxon>
        <taxon>Entelegynae</taxon>
        <taxon>Araneoidea</taxon>
        <taxon>Araneidae</taxon>
        <taxon>Araneus</taxon>
    </lineage>
</organism>
<dbReference type="AlphaFoldDB" id="A0A4Y2DT41"/>
<dbReference type="Proteomes" id="UP000499080">
    <property type="component" value="Unassembled WGS sequence"/>
</dbReference>
<sequence length="108" mass="12529">MHEKGLPREPSLLLERSFGWRVLSNVTFRSLRQYPVEPIVNMIVSWDKIRGLEMNSNDVNELVVEHNQELTGLHCVSHQEVMEESLSEEEVTAKLQSSNTIREVLKAW</sequence>
<comment type="caution">
    <text evidence="1">The sequence shown here is derived from an EMBL/GenBank/DDBJ whole genome shotgun (WGS) entry which is preliminary data.</text>
</comment>
<dbReference type="OrthoDB" id="7422307at2759"/>